<proteinExistence type="predicted"/>
<protein>
    <submittedName>
        <fullName evidence="2">Uncharacterized protein</fullName>
    </submittedName>
</protein>
<evidence type="ECO:0000256" key="1">
    <source>
        <dbReference type="SAM" id="MobiDB-lite"/>
    </source>
</evidence>
<reference evidence="2" key="2">
    <citation type="submission" date="2021-03" db="UniProtKB">
        <authorList>
            <consortium name="EnsemblPlants"/>
        </authorList>
    </citation>
    <scope>IDENTIFICATION</scope>
</reference>
<sequence>MVEAESSKKPRRKDTLAVSSNSGIPSEAEEYIVPPGITLTPVPADEERQQLRIAKHNYAMDEYSRGNAEVEALKKVLREAQQNFLREEAFKNA</sequence>
<reference evidence="2" key="1">
    <citation type="submission" date="2018-11" db="EMBL/GenBank/DDBJ databases">
        <authorList>
            <person name="Grassa J C."/>
        </authorList>
    </citation>
    <scope>NUCLEOTIDE SEQUENCE [LARGE SCALE GENOMIC DNA]</scope>
</reference>
<organism evidence="2 3">
    <name type="scientific">Cannabis sativa</name>
    <name type="common">Hemp</name>
    <name type="synonym">Marijuana</name>
    <dbReference type="NCBI Taxonomy" id="3483"/>
    <lineage>
        <taxon>Eukaryota</taxon>
        <taxon>Viridiplantae</taxon>
        <taxon>Streptophyta</taxon>
        <taxon>Embryophyta</taxon>
        <taxon>Tracheophyta</taxon>
        <taxon>Spermatophyta</taxon>
        <taxon>Magnoliopsida</taxon>
        <taxon>eudicotyledons</taxon>
        <taxon>Gunneridae</taxon>
        <taxon>Pentapetalae</taxon>
        <taxon>rosids</taxon>
        <taxon>fabids</taxon>
        <taxon>Rosales</taxon>
        <taxon>Cannabaceae</taxon>
        <taxon>Cannabis</taxon>
    </lineage>
</organism>
<dbReference type="AlphaFoldDB" id="A0A803Q2J3"/>
<dbReference type="Proteomes" id="UP000596661">
    <property type="component" value="Chromosome 7"/>
</dbReference>
<feature type="region of interest" description="Disordered" evidence="1">
    <location>
        <begin position="1"/>
        <end position="29"/>
    </location>
</feature>
<keyword evidence="3" id="KW-1185">Reference proteome</keyword>
<dbReference type="Gramene" id="evm.model.07.1411">
    <property type="protein sequence ID" value="cds.evm.model.07.1411"/>
    <property type="gene ID" value="evm.TU.07.1411"/>
</dbReference>
<accession>A0A803Q2J3</accession>
<evidence type="ECO:0000313" key="2">
    <source>
        <dbReference type="EnsemblPlants" id="cds.evm.model.07.1411"/>
    </source>
</evidence>
<name>A0A803Q2J3_CANSA</name>
<dbReference type="EnsemblPlants" id="evm.model.07.1411">
    <property type="protein sequence ID" value="cds.evm.model.07.1411"/>
    <property type="gene ID" value="evm.TU.07.1411"/>
</dbReference>
<evidence type="ECO:0000313" key="3">
    <source>
        <dbReference type="Proteomes" id="UP000596661"/>
    </source>
</evidence>
<dbReference type="EMBL" id="UZAU01000666">
    <property type="status" value="NOT_ANNOTATED_CDS"/>
    <property type="molecule type" value="Genomic_DNA"/>
</dbReference>